<evidence type="ECO:0000259" key="1">
    <source>
        <dbReference type="Pfam" id="PF18899"/>
    </source>
</evidence>
<feature type="non-terminal residue" evidence="2">
    <location>
        <position position="1"/>
    </location>
</feature>
<dbReference type="Pfam" id="PF18899">
    <property type="entry name" value="DUF5655"/>
    <property type="match status" value="1"/>
</dbReference>
<sequence>KIKEEIFRIDERIKEKPVTNYIGYKVNWYNFVSIHVSKRQLKIEVRKNKLEKDKKKRFIKYPSSYGYGKTPVWRAYITKEDDLDYMLPIIKESYEAAPDK</sequence>
<dbReference type="AlphaFoldDB" id="X1DY89"/>
<accession>X1DY89</accession>
<dbReference type="InterPro" id="IPR043714">
    <property type="entry name" value="DUF5655"/>
</dbReference>
<feature type="domain" description="DUF5655" evidence="1">
    <location>
        <begin position="2"/>
        <end position="95"/>
    </location>
</feature>
<comment type="caution">
    <text evidence="2">The sequence shown here is derived from an EMBL/GenBank/DDBJ whole genome shotgun (WGS) entry which is preliminary data.</text>
</comment>
<proteinExistence type="predicted"/>
<dbReference type="EMBL" id="BART01040010">
    <property type="protein sequence ID" value="GAH25252.1"/>
    <property type="molecule type" value="Genomic_DNA"/>
</dbReference>
<name>X1DY89_9ZZZZ</name>
<gene>
    <name evidence="2" type="ORF">S01H4_65407</name>
</gene>
<organism evidence="2">
    <name type="scientific">marine sediment metagenome</name>
    <dbReference type="NCBI Taxonomy" id="412755"/>
    <lineage>
        <taxon>unclassified sequences</taxon>
        <taxon>metagenomes</taxon>
        <taxon>ecological metagenomes</taxon>
    </lineage>
</organism>
<reference evidence="2" key="1">
    <citation type="journal article" date="2014" name="Front. Microbiol.">
        <title>High frequency of phylogenetically diverse reductive dehalogenase-homologous genes in deep subseafloor sedimentary metagenomes.</title>
        <authorList>
            <person name="Kawai M."/>
            <person name="Futagami T."/>
            <person name="Toyoda A."/>
            <person name="Takaki Y."/>
            <person name="Nishi S."/>
            <person name="Hori S."/>
            <person name="Arai W."/>
            <person name="Tsubouchi T."/>
            <person name="Morono Y."/>
            <person name="Uchiyama I."/>
            <person name="Ito T."/>
            <person name="Fujiyama A."/>
            <person name="Inagaki F."/>
            <person name="Takami H."/>
        </authorList>
    </citation>
    <scope>NUCLEOTIDE SEQUENCE</scope>
    <source>
        <strain evidence="2">Expedition CK06-06</strain>
    </source>
</reference>
<evidence type="ECO:0000313" key="2">
    <source>
        <dbReference type="EMBL" id="GAH25252.1"/>
    </source>
</evidence>
<protein>
    <recommendedName>
        <fullName evidence="1">DUF5655 domain-containing protein</fullName>
    </recommendedName>
</protein>